<dbReference type="Proteomes" id="UP000198728">
    <property type="component" value="Unassembled WGS sequence"/>
</dbReference>
<keyword evidence="1" id="KW-0808">Transferase</keyword>
<dbReference type="AlphaFoldDB" id="A0A1I1LK11"/>
<feature type="domain" description="Carbohydrate kinase PfkB" evidence="3">
    <location>
        <begin position="5"/>
        <end position="284"/>
    </location>
</feature>
<reference evidence="4 5" key="1">
    <citation type="submission" date="2016-10" db="EMBL/GenBank/DDBJ databases">
        <authorList>
            <person name="de Groot N.N."/>
        </authorList>
    </citation>
    <scope>NUCLEOTIDE SEQUENCE [LARGE SCALE GENOMIC DNA]</scope>
    <source>
        <strain evidence="4 5">DSM 19548</strain>
    </source>
</reference>
<dbReference type="Pfam" id="PF00294">
    <property type="entry name" value="PfkB"/>
    <property type="match status" value="1"/>
</dbReference>
<dbReference type="InterPro" id="IPR029056">
    <property type="entry name" value="Ribokinase-like"/>
</dbReference>
<dbReference type="EMBL" id="FOLG01000008">
    <property type="protein sequence ID" value="SFC73537.1"/>
    <property type="molecule type" value="Genomic_DNA"/>
</dbReference>
<dbReference type="InterPro" id="IPR011611">
    <property type="entry name" value="PfkB_dom"/>
</dbReference>
<evidence type="ECO:0000259" key="3">
    <source>
        <dbReference type="Pfam" id="PF00294"/>
    </source>
</evidence>
<accession>A0A1I1LK11</accession>
<gene>
    <name evidence="4" type="ORF">SAMN04488094_108170</name>
</gene>
<dbReference type="GO" id="GO:0016301">
    <property type="term" value="F:kinase activity"/>
    <property type="evidence" value="ECO:0007669"/>
    <property type="project" value="UniProtKB-KW"/>
</dbReference>
<dbReference type="STRING" id="441112.SAMN04488094_108170"/>
<evidence type="ECO:0000313" key="4">
    <source>
        <dbReference type="EMBL" id="SFC73537.1"/>
    </source>
</evidence>
<sequence length="300" mass="30234">MTGPVVDLLYDVAAVPRSGEEAVVTGFAMAPGGGYNAMVAARRAGMAAICGGSIGTGPFSELVLAGMAAECIAVARPRDPGRDTGCCTVMIEPSGERTFVAAEGAEGHLTLADLLAMDLSGVSYVMVSGYTLLYRGAGAALVRWIETSPNLPPLLLDPCPLVAEIPTGILNPVLSRAAWISANAREATHLTGEADPEAAVAVLAEGREGAVLRAGAVGCWLATGGAVTHVEPYPVAPVDTNGAGDAHIGSFLARLDATGDALAAARYANIAAALSTTAKGPATAPEQNRVLSLLSSVETG</sequence>
<dbReference type="SUPFAM" id="SSF53613">
    <property type="entry name" value="Ribokinase-like"/>
    <property type="match status" value="1"/>
</dbReference>
<name>A0A1I1LK11_9RHOB</name>
<evidence type="ECO:0000256" key="2">
    <source>
        <dbReference type="ARBA" id="ARBA00022777"/>
    </source>
</evidence>
<dbReference type="Gene3D" id="3.40.1190.20">
    <property type="match status" value="1"/>
</dbReference>
<keyword evidence="2 4" id="KW-0418">Kinase</keyword>
<dbReference type="PANTHER" id="PTHR10584:SF166">
    <property type="entry name" value="RIBOKINASE"/>
    <property type="match status" value="1"/>
</dbReference>
<keyword evidence="5" id="KW-1185">Reference proteome</keyword>
<protein>
    <submittedName>
        <fullName evidence="4">Sugar or nucleoside kinase, ribokinase family</fullName>
    </submittedName>
</protein>
<evidence type="ECO:0000313" key="5">
    <source>
        <dbReference type="Proteomes" id="UP000198728"/>
    </source>
</evidence>
<proteinExistence type="predicted"/>
<dbReference type="PANTHER" id="PTHR10584">
    <property type="entry name" value="SUGAR KINASE"/>
    <property type="match status" value="1"/>
</dbReference>
<evidence type="ECO:0000256" key="1">
    <source>
        <dbReference type="ARBA" id="ARBA00022679"/>
    </source>
</evidence>
<organism evidence="4 5">
    <name type="scientific">Tropicimonas isoalkanivorans</name>
    <dbReference type="NCBI Taxonomy" id="441112"/>
    <lineage>
        <taxon>Bacteria</taxon>
        <taxon>Pseudomonadati</taxon>
        <taxon>Pseudomonadota</taxon>
        <taxon>Alphaproteobacteria</taxon>
        <taxon>Rhodobacterales</taxon>
        <taxon>Roseobacteraceae</taxon>
        <taxon>Tropicimonas</taxon>
    </lineage>
</organism>